<accession>A0AAD7AF49</accession>
<evidence type="ECO:0000256" key="1">
    <source>
        <dbReference type="SAM" id="MobiDB-lite"/>
    </source>
</evidence>
<dbReference type="EMBL" id="JARIHO010000008">
    <property type="protein sequence ID" value="KAJ7356964.1"/>
    <property type="molecule type" value="Genomic_DNA"/>
</dbReference>
<dbReference type="AlphaFoldDB" id="A0AAD7AF49"/>
<feature type="region of interest" description="Disordered" evidence="1">
    <location>
        <begin position="79"/>
        <end position="106"/>
    </location>
</feature>
<proteinExistence type="predicted"/>
<evidence type="ECO:0000313" key="2">
    <source>
        <dbReference type="EMBL" id="KAJ7356964.1"/>
    </source>
</evidence>
<sequence>MTGERTPLLRRPIVSGCPRGAVRPNDLGIRLELQARLVIVSVGARVLRKGERRMVSSRLVDASCKVEKGCVRITSASSDGSAQARGGSVRCGRASENGNEGTSGTGRILSVDEQRRAQRAIRGAPTSSALSAELYLVQHAPCPWLHVSVTMVPFDHDAAATIIAKHFQVSGFLHHITWRHSLFHVPHLPLEGEITHKRTTAAIPGISQPYFGVIPLNFSGQSQRKPGRLSILSGFGSTFVKF</sequence>
<dbReference type="Proteomes" id="UP001218218">
    <property type="component" value="Unassembled WGS sequence"/>
</dbReference>
<keyword evidence="3" id="KW-1185">Reference proteome</keyword>
<evidence type="ECO:0000313" key="3">
    <source>
        <dbReference type="Proteomes" id="UP001218218"/>
    </source>
</evidence>
<gene>
    <name evidence="2" type="ORF">DFH08DRAFT_932965</name>
</gene>
<reference evidence="2" key="1">
    <citation type="submission" date="2023-03" db="EMBL/GenBank/DDBJ databases">
        <title>Massive genome expansion in bonnet fungi (Mycena s.s.) driven by repeated elements and novel gene families across ecological guilds.</title>
        <authorList>
            <consortium name="Lawrence Berkeley National Laboratory"/>
            <person name="Harder C.B."/>
            <person name="Miyauchi S."/>
            <person name="Viragh M."/>
            <person name="Kuo A."/>
            <person name="Thoen E."/>
            <person name="Andreopoulos B."/>
            <person name="Lu D."/>
            <person name="Skrede I."/>
            <person name="Drula E."/>
            <person name="Henrissat B."/>
            <person name="Morin E."/>
            <person name="Kohler A."/>
            <person name="Barry K."/>
            <person name="LaButti K."/>
            <person name="Morin E."/>
            <person name="Salamov A."/>
            <person name="Lipzen A."/>
            <person name="Mereny Z."/>
            <person name="Hegedus B."/>
            <person name="Baldrian P."/>
            <person name="Stursova M."/>
            <person name="Weitz H."/>
            <person name="Taylor A."/>
            <person name="Grigoriev I.V."/>
            <person name="Nagy L.G."/>
            <person name="Martin F."/>
            <person name="Kauserud H."/>
        </authorList>
    </citation>
    <scope>NUCLEOTIDE SEQUENCE</scope>
    <source>
        <strain evidence="2">CBHHK002</strain>
    </source>
</reference>
<name>A0AAD7AF49_9AGAR</name>
<organism evidence="2 3">
    <name type="scientific">Mycena albidolilacea</name>
    <dbReference type="NCBI Taxonomy" id="1033008"/>
    <lineage>
        <taxon>Eukaryota</taxon>
        <taxon>Fungi</taxon>
        <taxon>Dikarya</taxon>
        <taxon>Basidiomycota</taxon>
        <taxon>Agaricomycotina</taxon>
        <taxon>Agaricomycetes</taxon>
        <taxon>Agaricomycetidae</taxon>
        <taxon>Agaricales</taxon>
        <taxon>Marasmiineae</taxon>
        <taxon>Mycenaceae</taxon>
        <taxon>Mycena</taxon>
    </lineage>
</organism>
<protein>
    <submittedName>
        <fullName evidence="2">Uncharacterized protein</fullName>
    </submittedName>
</protein>
<comment type="caution">
    <text evidence="2">The sequence shown here is derived from an EMBL/GenBank/DDBJ whole genome shotgun (WGS) entry which is preliminary data.</text>
</comment>